<keyword evidence="2" id="KW-1185">Reference proteome</keyword>
<proteinExistence type="predicted"/>
<dbReference type="EMBL" id="JACOOJ010000001">
    <property type="protein sequence ID" value="MBC5631347.1"/>
    <property type="molecule type" value="Genomic_DNA"/>
</dbReference>
<sequence>MEFEECVVSLVRLRRFSSRLMLLAPIFADKEIGRFTKSISSMEEEKNTKPLLSYEEVIEVIEKRISRDEPATCDERIVRVEKVAEQMEEDRKKGISWRKKVSRFFRRSWTNLDRRIRRCFGK</sequence>
<protein>
    <submittedName>
        <fullName evidence="1">Uncharacterized protein</fullName>
    </submittedName>
</protein>
<evidence type="ECO:0000313" key="1">
    <source>
        <dbReference type="EMBL" id="MBC5631347.1"/>
    </source>
</evidence>
<name>A0ABR7DK49_9BACT</name>
<evidence type="ECO:0000313" key="2">
    <source>
        <dbReference type="Proteomes" id="UP000651475"/>
    </source>
</evidence>
<accession>A0ABR7DK49</accession>
<dbReference type="Proteomes" id="UP000651475">
    <property type="component" value="Unassembled WGS sequence"/>
</dbReference>
<reference evidence="1 2" key="1">
    <citation type="submission" date="2020-08" db="EMBL/GenBank/DDBJ databases">
        <title>Genome public.</title>
        <authorList>
            <person name="Liu C."/>
            <person name="Sun Q."/>
        </authorList>
    </citation>
    <scope>NUCLEOTIDE SEQUENCE [LARGE SCALE GENOMIC DNA]</scope>
    <source>
        <strain evidence="1 2">NSJ-79</strain>
    </source>
</reference>
<organism evidence="1 2">
    <name type="scientific">Parabacteroides hominis</name>
    <dbReference type="NCBI Taxonomy" id="2763057"/>
    <lineage>
        <taxon>Bacteria</taxon>
        <taxon>Pseudomonadati</taxon>
        <taxon>Bacteroidota</taxon>
        <taxon>Bacteroidia</taxon>
        <taxon>Bacteroidales</taxon>
        <taxon>Tannerellaceae</taxon>
        <taxon>Parabacteroides</taxon>
    </lineage>
</organism>
<comment type="caution">
    <text evidence="1">The sequence shown here is derived from an EMBL/GenBank/DDBJ whole genome shotgun (WGS) entry which is preliminary data.</text>
</comment>
<gene>
    <name evidence="1" type="ORF">H8S65_00960</name>
</gene>